<reference evidence="1" key="1">
    <citation type="submission" date="2017-07" db="EMBL/GenBank/DDBJ databases">
        <title>Taro Niue Genome Assembly and Annotation.</title>
        <authorList>
            <person name="Atibalentja N."/>
            <person name="Keating K."/>
            <person name="Fields C.J."/>
        </authorList>
    </citation>
    <scope>NUCLEOTIDE SEQUENCE</scope>
    <source>
        <strain evidence="1">Niue_2</strain>
        <tissue evidence="1">Leaf</tissue>
    </source>
</reference>
<evidence type="ECO:0000313" key="2">
    <source>
        <dbReference type="Proteomes" id="UP000652761"/>
    </source>
</evidence>
<gene>
    <name evidence="1" type="ORF">Taro_003877</name>
</gene>
<accession>A0A843TKL0</accession>
<protein>
    <submittedName>
        <fullName evidence="1">Uncharacterized protein</fullName>
    </submittedName>
</protein>
<dbReference type="AlphaFoldDB" id="A0A843TKL0"/>
<dbReference type="EMBL" id="NMUH01000101">
    <property type="protein sequence ID" value="MQL71535.1"/>
    <property type="molecule type" value="Genomic_DNA"/>
</dbReference>
<dbReference type="Proteomes" id="UP000652761">
    <property type="component" value="Unassembled WGS sequence"/>
</dbReference>
<organism evidence="1 2">
    <name type="scientific">Colocasia esculenta</name>
    <name type="common">Wild taro</name>
    <name type="synonym">Arum esculentum</name>
    <dbReference type="NCBI Taxonomy" id="4460"/>
    <lineage>
        <taxon>Eukaryota</taxon>
        <taxon>Viridiplantae</taxon>
        <taxon>Streptophyta</taxon>
        <taxon>Embryophyta</taxon>
        <taxon>Tracheophyta</taxon>
        <taxon>Spermatophyta</taxon>
        <taxon>Magnoliopsida</taxon>
        <taxon>Liliopsida</taxon>
        <taxon>Araceae</taxon>
        <taxon>Aroideae</taxon>
        <taxon>Colocasieae</taxon>
        <taxon>Colocasia</taxon>
    </lineage>
</organism>
<keyword evidence="2" id="KW-1185">Reference proteome</keyword>
<proteinExistence type="predicted"/>
<sequence>MTGGASALITLMERIAHEVGMFYVCGTVEVFVVFLDTLTPEFELYVRLRERRQWDNDFPELIFSRL</sequence>
<comment type="caution">
    <text evidence="1">The sequence shown here is derived from an EMBL/GenBank/DDBJ whole genome shotgun (WGS) entry which is preliminary data.</text>
</comment>
<evidence type="ECO:0000313" key="1">
    <source>
        <dbReference type="EMBL" id="MQL71535.1"/>
    </source>
</evidence>
<name>A0A843TKL0_COLES</name>